<accession>A0AA38I9B8</accession>
<gene>
    <name evidence="3" type="ORF">Zmor_012637</name>
</gene>
<feature type="compositionally biased region" description="Basic residues" evidence="2">
    <location>
        <begin position="274"/>
        <end position="283"/>
    </location>
</feature>
<dbReference type="Proteomes" id="UP001168821">
    <property type="component" value="Unassembled WGS sequence"/>
</dbReference>
<keyword evidence="1" id="KW-0175">Coiled coil</keyword>
<organism evidence="3 4">
    <name type="scientific">Zophobas morio</name>
    <dbReference type="NCBI Taxonomy" id="2755281"/>
    <lineage>
        <taxon>Eukaryota</taxon>
        <taxon>Metazoa</taxon>
        <taxon>Ecdysozoa</taxon>
        <taxon>Arthropoda</taxon>
        <taxon>Hexapoda</taxon>
        <taxon>Insecta</taxon>
        <taxon>Pterygota</taxon>
        <taxon>Neoptera</taxon>
        <taxon>Endopterygota</taxon>
        <taxon>Coleoptera</taxon>
        <taxon>Polyphaga</taxon>
        <taxon>Cucujiformia</taxon>
        <taxon>Tenebrionidae</taxon>
        <taxon>Zophobas</taxon>
    </lineage>
</organism>
<comment type="caution">
    <text evidence="3">The sequence shown here is derived from an EMBL/GenBank/DDBJ whole genome shotgun (WGS) entry which is preliminary data.</text>
</comment>
<evidence type="ECO:0000256" key="2">
    <source>
        <dbReference type="SAM" id="MobiDB-lite"/>
    </source>
</evidence>
<sequence>MSLRARREEERQRKLNDELDEEEKRYNAQKERIYAPVVWRRLGSGIRIQDLKSNYYDRVLQIIQECYFQEEVLSRNSNFAGDPDSVKSFLDHVLSYLKDRSSIIGLDEANEDAIVGFLVLKVMHKNDYSDVFSRVMPVEGDAHKKCVNFLNYIARKADIYTEYNCEEFLRYVLLCIRPEYRKRGLGLQFYLSAVDVARSLSIPVVMGIFSSWSQQKLGKKIGMKVSFELYYTAWRDKFNELAFPEPGQGNYTCAVMAGFLPPPPVKEPPPKREKERRRRRGRN</sequence>
<feature type="region of interest" description="Disordered" evidence="2">
    <location>
        <begin position="262"/>
        <end position="283"/>
    </location>
</feature>
<dbReference type="PANTHER" id="PTHR20905">
    <property type="entry name" value="N-ACETYLTRANSFERASE-RELATED"/>
    <property type="match status" value="1"/>
</dbReference>
<keyword evidence="4" id="KW-1185">Reference proteome</keyword>
<dbReference type="Gene3D" id="3.40.630.30">
    <property type="match status" value="1"/>
</dbReference>
<dbReference type="InterPro" id="IPR016181">
    <property type="entry name" value="Acyl_CoA_acyltransferase"/>
</dbReference>
<feature type="coiled-coil region" evidence="1">
    <location>
        <begin position="5"/>
        <end position="32"/>
    </location>
</feature>
<dbReference type="AlphaFoldDB" id="A0AA38I9B8"/>
<dbReference type="SUPFAM" id="SSF55729">
    <property type="entry name" value="Acyl-CoA N-acyltransferases (Nat)"/>
    <property type="match status" value="1"/>
</dbReference>
<evidence type="ECO:0000256" key="1">
    <source>
        <dbReference type="SAM" id="Coils"/>
    </source>
</evidence>
<evidence type="ECO:0000313" key="3">
    <source>
        <dbReference type="EMBL" id="KAJ3653383.1"/>
    </source>
</evidence>
<evidence type="ECO:0000313" key="4">
    <source>
        <dbReference type="Proteomes" id="UP001168821"/>
    </source>
</evidence>
<proteinExistence type="predicted"/>
<evidence type="ECO:0008006" key="5">
    <source>
        <dbReference type="Google" id="ProtNLM"/>
    </source>
</evidence>
<protein>
    <recommendedName>
        <fullName evidence="5">N-acetyltransferase domain-containing protein</fullName>
    </recommendedName>
</protein>
<reference evidence="3" key="1">
    <citation type="journal article" date="2023" name="G3 (Bethesda)">
        <title>Whole genome assemblies of Zophobas morio and Tenebrio molitor.</title>
        <authorList>
            <person name="Kaur S."/>
            <person name="Stinson S.A."/>
            <person name="diCenzo G.C."/>
        </authorList>
    </citation>
    <scope>NUCLEOTIDE SEQUENCE</scope>
    <source>
        <strain evidence="3">QUZm001</strain>
    </source>
</reference>
<dbReference type="GO" id="GO:0008080">
    <property type="term" value="F:N-acetyltransferase activity"/>
    <property type="evidence" value="ECO:0007669"/>
    <property type="project" value="TreeGrafter"/>
</dbReference>
<dbReference type="EMBL" id="JALNTZ010000004">
    <property type="protein sequence ID" value="KAJ3653383.1"/>
    <property type="molecule type" value="Genomic_DNA"/>
</dbReference>
<dbReference type="PANTHER" id="PTHR20905:SF28">
    <property type="entry name" value="GH28833P-RELATED"/>
    <property type="match status" value="1"/>
</dbReference>
<name>A0AA38I9B8_9CUCU</name>